<dbReference type="OrthoDB" id="7181295at2"/>
<dbReference type="Pfam" id="PF22638">
    <property type="entry name" value="FlgK_D1"/>
    <property type="match status" value="1"/>
</dbReference>
<name>A0A2W7NER2_9RHOB</name>
<dbReference type="GO" id="GO:0044780">
    <property type="term" value="P:bacterial-type flagellum assembly"/>
    <property type="evidence" value="ECO:0007669"/>
    <property type="project" value="InterPro"/>
</dbReference>
<evidence type="ECO:0000256" key="7">
    <source>
        <dbReference type="RuleBase" id="RU362065"/>
    </source>
</evidence>
<proteinExistence type="inferred from homology"/>
<dbReference type="GO" id="GO:0009424">
    <property type="term" value="C:bacterial-type flagellum hook"/>
    <property type="evidence" value="ECO:0007669"/>
    <property type="project" value="UniProtKB-UniRule"/>
</dbReference>
<dbReference type="EMBL" id="QKZL01000002">
    <property type="protein sequence ID" value="PZX18915.1"/>
    <property type="molecule type" value="Genomic_DNA"/>
</dbReference>
<reference evidence="11 12" key="1">
    <citation type="submission" date="2018-06" db="EMBL/GenBank/DDBJ databases">
        <title>Genomic Encyclopedia of Archaeal and Bacterial Type Strains, Phase II (KMG-II): from individual species to whole genera.</title>
        <authorList>
            <person name="Goeker M."/>
        </authorList>
    </citation>
    <scope>NUCLEOTIDE SEQUENCE [LARGE SCALE GENOMIC DNA]</scope>
    <source>
        <strain evidence="11 12">DSM 22009</strain>
    </source>
</reference>
<keyword evidence="11" id="KW-0969">Cilium</keyword>
<keyword evidence="6 7" id="KW-0975">Bacterial flagellum</keyword>
<keyword evidence="11" id="KW-0282">Flagellum</keyword>
<gene>
    <name evidence="7" type="primary">flgK</name>
    <name evidence="11" type="ORF">LX81_00608</name>
</gene>
<feature type="domain" description="Flagellar basal-body/hook protein C-terminal" evidence="9">
    <location>
        <begin position="442"/>
        <end position="478"/>
    </location>
</feature>
<dbReference type="Pfam" id="PF06429">
    <property type="entry name" value="Flg_bbr_C"/>
    <property type="match status" value="1"/>
</dbReference>
<keyword evidence="5 7" id="KW-0964">Secreted</keyword>
<comment type="similarity">
    <text evidence="3 7">Belongs to the flagella basal body rod proteins family.</text>
</comment>
<dbReference type="AlphaFoldDB" id="A0A2W7NER2"/>
<dbReference type="PANTHER" id="PTHR30033:SF1">
    <property type="entry name" value="FLAGELLAR HOOK-ASSOCIATED PROTEIN 1"/>
    <property type="match status" value="1"/>
</dbReference>
<feature type="domain" description="Flagellar hook-associated protein FlgK helical" evidence="10">
    <location>
        <begin position="96"/>
        <end position="307"/>
    </location>
</feature>
<dbReference type="GO" id="GO:0009425">
    <property type="term" value="C:bacterial-type flagellum basal body"/>
    <property type="evidence" value="ECO:0007669"/>
    <property type="project" value="UniProtKB-SubCell"/>
</dbReference>
<keyword evidence="11" id="KW-0966">Cell projection</keyword>
<dbReference type="Proteomes" id="UP000248916">
    <property type="component" value="Unassembled WGS sequence"/>
</dbReference>
<keyword evidence="12" id="KW-1185">Reference proteome</keyword>
<dbReference type="InterPro" id="IPR002371">
    <property type="entry name" value="FlgK"/>
</dbReference>
<evidence type="ECO:0000313" key="11">
    <source>
        <dbReference type="EMBL" id="PZX18915.1"/>
    </source>
</evidence>
<accession>A0A2W7NER2</accession>
<evidence type="ECO:0000256" key="5">
    <source>
        <dbReference type="ARBA" id="ARBA00022525"/>
    </source>
</evidence>
<dbReference type="PANTHER" id="PTHR30033">
    <property type="entry name" value="FLAGELLAR HOOK-ASSOCIATED PROTEIN 1"/>
    <property type="match status" value="1"/>
</dbReference>
<protein>
    <recommendedName>
        <fullName evidence="4 7">Flagellar hook-associated protein 1</fullName>
        <shortName evidence="7">HAP1</shortName>
    </recommendedName>
</protein>
<dbReference type="InterPro" id="IPR053927">
    <property type="entry name" value="FlgK_helical"/>
</dbReference>
<dbReference type="RefSeq" id="WP_111535808.1">
    <property type="nucleotide sequence ID" value="NZ_QKZL01000002.1"/>
</dbReference>
<comment type="caution">
    <text evidence="11">The sequence shown here is derived from an EMBL/GenBank/DDBJ whole genome shotgun (WGS) entry which is preliminary data.</text>
</comment>
<evidence type="ECO:0000256" key="2">
    <source>
        <dbReference type="ARBA" id="ARBA00004613"/>
    </source>
</evidence>
<evidence type="ECO:0000256" key="6">
    <source>
        <dbReference type="ARBA" id="ARBA00023143"/>
    </source>
</evidence>
<evidence type="ECO:0000259" key="10">
    <source>
        <dbReference type="Pfam" id="PF22638"/>
    </source>
</evidence>
<dbReference type="GO" id="GO:0005576">
    <property type="term" value="C:extracellular region"/>
    <property type="evidence" value="ECO:0007669"/>
    <property type="project" value="UniProtKB-SubCell"/>
</dbReference>
<dbReference type="InterPro" id="IPR001444">
    <property type="entry name" value="Flag_bb_rod_N"/>
</dbReference>
<comment type="subcellular location">
    <subcellularLocation>
        <location evidence="1">Bacterial flagellum basal body</location>
    </subcellularLocation>
    <subcellularLocation>
        <location evidence="2 7">Secreted</location>
    </subcellularLocation>
</comment>
<dbReference type="InterPro" id="IPR010930">
    <property type="entry name" value="Flg_bb/hook_C_dom"/>
</dbReference>
<evidence type="ECO:0000256" key="1">
    <source>
        <dbReference type="ARBA" id="ARBA00004117"/>
    </source>
</evidence>
<evidence type="ECO:0000313" key="12">
    <source>
        <dbReference type="Proteomes" id="UP000248916"/>
    </source>
</evidence>
<evidence type="ECO:0000259" key="9">
    <source>
        <dbReference type="Pfam" id="PF06429"/>
    </source>
</evidence>
<evidence type="ECO:0000256" key="3">
    <source>
        <dbReference type="ARBA" id="ARBA00009677"/>
    </source>
</evidence>
<dbReference type="Pfam" id="PF00460">
    <property type="entry name" value="Flg_bb_rod"/>
    <property type="match status" value="1"/>
</dbReference>
<organism evidence="11 12">
    <name type="scientific">Palleronia aestuarii</name>
    <dbReference type="NCBI Taxonomy" id="568105"/>
    <lineage>
        <taxon>Bacteria</taxon>
        <taxon>Pseudomonadati</taxon>
        <taxon>Pseudomonadota</taxon>
        <taxon>Alphaproteobacteria</taxon>
        <taxon>Rhodobacterales</taxon>
        <taxon>Roseobacteraceae</taxon>
        <taxon>Palleronia</taxon>
    </lineage>
</organism>
<dbReference type="NCBIfam" id="TIGR02492">
    <property type="entry name" value="flgK_ends"/>
    <property type="match status" value="1"/>
</dbReference>
<sequence>MNLSAALNNAISGLGAASRSAQVVSSNISNALTPGYGRREVDLSTERYGGVRIDGIARRADPAVIAERRGAEAEQGFSSTRSAALGRISDAVGAADDPNSLAGRVARLEAQLTQAASAPESEVRQLNVLEAARDITVHLEQATDSIQAQRAQADRGIGRAVGMLNENLARIEEINTQIARSRGKGEDVTSLLDMRQASIDQISEIVPIREITRPNGTIGLMTPGGQILLDPRPVTIEFTPANAVGPGSTLGNPLSGLTVDGRAIDMSNPDGKMAGGTLAAMFEVRDQSGVAAQARLDGFARDLVERFADPSLDTPPAAVPGLFTDRGAAFAPADETGLAGRLRLNARVDPTQGGELWRLRDGIGAAAPGDAGDARLLTAMGDIMRAPRAAASPNLGAERLSLGSLADTLVARASGDAYQAEQRETFTQTRAAALMEEEMSQGVDTDQEMQKLLLVEQAYGANARVIQAVDDMMRRLMEI</sequence>
<evidence type="ECO:0000256" key="4">
    <source>
        <dbReference type="ARBA" id="ARBA00016244"/>
    </source>
</evidence>
<dbReference type="PRINTS" id="PR01005">
    <property type="entry name" value="FLGHOOKAP1"/>
</dbReference>
<feature type="domain" description="Flagellar basal body rod protein N-terminal" evidence="8">
    <location>
        <begin position="7"/>
        <end position="36"/>
    </location>
</feature>
<evidence type="ECO:0000259" key="8">
    <source>
        <dbReference type="Pfam" id="PF00460"/>
    </source>
</evidence>
<dbReference type="GO" id="GO:0005198">
    <property type="term" value="F:structural molecule activity"/>
    <property type="evidence" value="ECO:0007669"/>
    <property type="project" value="UniProtKB-UniRule"/>
</dbReference>